<evidence type="ECO:0000313" key="3">
    <source>
        <dbReference type="Proteomes" id="UP000192411"/>
    </source>
</evidence>
<organism evidence="2 3">
    <name type="scientific">Mycolicibacterium tusciae</name>
    <dbReference type="NCBI Taxonomy" id="75922"/>
    <lineage>
        <taxon>Bacteria</taxon>
        <taxon>Bacillati</taxon>
        <taxon>Actinomycetota</taxon>
        <taxon>Actinomycetes</taxon>
        <taxon>Mycobacteriales</taxon>
        <taxon>Mycobacteriaceae</taxon>
        <taxon>Mycolicibacterium</taxon>
    </lineage>
</organism>
<dbReference type="InterPro" id="IPR032407">
    <property type="entry name" value="MHB"/>
</dbReference>
<dbReference type="InterPro" id="IPR038378">
    <property type="entry name" value="MHB_sf"/>
</dbReference>
<dbReference type="Proteomes" id="UP000192411">
    <property type="component" value="Unassembled WGS sequence"/>
</dbReference>
<proteinExistence type="predicted"/>
<dbReference type="STRING" id="75922.BST47_19735"/>
<keyword evidence="3" id="KW-1185">Reference proteome</keyword>
<sequence length="138" mass="14437">MMKMSEKTVRRGLYGMFAGGLLAFGSAAIVIPVVNAQPAPGPGTEPQNCSVSTIADTSRTVAESTSMYLAGNPAANDALTNIVEQSPADVTEAFRTYFAENPKVETELMTINQPAIDLASQCGVEVAPTPITEALTDL</sequence>
<accession>A0A1X0JLU4</accession>
<name>A0A1X0JLU4_9MYCO</name>
<comment type="caution">
    <text evidence="2">The sequence shown here is derived from an EMBL/GenBank/DDBJ whole genome shotgun (WGS) entry which is preliminary data.</text>
</comment>
<gene>
    <name evidence="2" type="ORF">BST47_19735</name>
</gene>
<evidence type="ECO:0000313" key="2">
    <source>
        <dbReference type="EMBL" id="ORB63386.1"/>
    </source>
</evidence>
<evidence type="ECO:0000259" key="1">
    <source>
        <dbReference type="Pfam" id="PF16525"/>
    </source>
</evidence>
<protein>
    <recommendedName>
        <fullName evidence="1">Haemophore haem-binding domain-containing protein</fullName>
    </recommendedName>
</protein>
<dbReference type="EMBL" id="MVIM01000011">
    <property type="protein sequence ID" value="ORB63386.1"/>
    <property type="molecule type" value="Genomic_DNA"/>
</dbReference>
<dbReference type="GO" id="GO:0020037">
    <property type="term" value="F:heme binding"/>
    <property type="evidence" value="ECO:0007669"/>
    <property type="project" value="InterPro"/>
</dbReference>
<dbReference type="NCBIfam" id="TIGR04529">
    <property type="entry name" value="MTB_hemophore"/>
    <property type="match status" value="1"/>
</dbReference>
<dbReference type="AlphaFoldDB" id="A0A1X0JLU4"/>
<dbReference type="Gene3D" id="1.20.20.20">
    <property type="entry name" value="Haemophore, haem-binding domain"/>
    <property type="match status" value="1"/>
</dbReference>
<feature type="domain" description="Haemophore haem-binding" evidence="1">
    <location>
        <begin position="48"/>
        <end position="123"/>
    </location>
</feature>
<reference evidence="2 3" key="1">
    <citation type="submission" date="2017-02" db="EMBL/GenBank/DDBJ databases">
        <title>The new phylogeny of genus Mycobacterium.</title>
        <authorList>
            <person name="Tortoli E."/>
            <person name="Trovato A."/>
            <person name="Cirillo D.M."/>
        </authorList>
    </citation>
    <scope>NUCLEOTIDE SEQUENCE [LARGE SCALE GENOMIC DNA]</scope>
    <source>
        <strain evidence="2 3">DSM 44338</strain>
    </source>
</reference>
<dbReference type="Pfam" id="PF16525">
    <property type="entry name" value="MHB"/>
    <property type="match status" value="1"/>
</dbReference>